<dbReference type="eggNOG" id="KOG2028">
    <property type="taxonomic scope" value="Eukaryota"/>
</dbReference>
<evidence type="ECO:0000256" key="5">
    <source>
        <dbReference type="SAM" id="MobiDB-lite"/>
    </source>
</evidence>
<dbReference type="GO" id="GO:0017116">
    <property type="term" value="F:single-stranded DNA helicase activity"/>
    <property type="evidence" value="ECO:0007669"/>
    <property type="project" value="TreeGrafter"/>
</dbReference>
<protein>
    <recommendedName>
        <fullName evidence="6">AAA+ ATPase domain-containing protein</fullName>
    </recommendedName>
</protein>
<dbReference type="SUPFAM" id="SSF52540">
    <property type="entry name" value="P-loop containing nucleoside triphosphate hydrolases"/>
    <property type="match status" value="1"/>
</dbReference>
<keyword evidence="2" id="KW-0235">DNA replication</keyword>
<evidence type="ECO:0000256" key="4">
    <source>
        <dbReference type="ARBA" id="ARBA00022840"/>
    </source>
</evidence>
<evidence type="ECO:0000259" key="6">
    <source>
        <dbReference type="SMART" id="SM00382"/>
    </source>
</evidence>
<dbReference type="GO" id="GO:0003677">
    <property type="term" value="F:DNA binding"/>
    <property type="evidence" value="ECO:0007669"/>
    <property type="project" value="InterPro"/>
</dbReference>
<gene>
    <name evidence="7" type="ORF">H310_13393</name>
</gene>
<dbReference type="AlphaFoldDB" id="A0A024TDP7"/>
<dbReference type="Gene3D" id="1.10.8.60">
    <property type="match status" value="1"/>
</dbReference>
<feature type="compositionally biased region" description="Basic and acidic residues" evidence="5">
    <location>
        <begin position="95"/>
        <end position="106"/>
    </location>
</feature>
<dbReference type="Pfam" id="PF16193">
    <property type="entry name" value="AAA_assoc_2"/>
    <property type="match status" value="1"/>
</dbReference>
<dbReference type="GO" id="GO:0006261">
    <property type="term" value="P:DNA-templated DNA replication"/>
    <property type="evidence" value="ECO:0007669"/>
    <property type="project" value="TreeGrafter"/>
</dbReference>
<dbReference type="InterPro" id="IPR027417">
    <property type="entry name" value="P-loop_NTPase"/>
</dbReference>
<dbReference type="CDD" id="cd18139">
    <property type="entry name" value="HLD_clamp_RarA"/>
    <property type="match status" value="1"/>
</dbReference>
<dbReference type="SMART" id="SM00382">
    <property type="entry name" value="AAA"/>
    <property type="match status" value="1"/>
</dbReference>
<dbReference type="PANTHER" id="PTHR13779">
    <property type="entry name" value="WERNER HELICASE-INTERACTING PROTEIN 1 FAMILY MEMBER"/>
    <property type="match status" value="1"/>
</dbReference>
<feature type="compositionally biased region" description="Polar residues" evidence="5">
    <location>
        <begin position="77"/>
        <end position="87"/>
    </location>
</feature>
<dbReference type="InterPro" id="IPR051314">
    <property type="entry name" value="AAA_ATPase_RarA/MGS1/WRNIP1"/>
</dbReference>
<dbReference type="GO" id="GO:0016887">
    <property type="term" value="F:ATP hydrolysis activity"/>
    <property type="evidence" value="ECO:0007669"/>
    <property type="project" value="InterPro"/>
</dbReference>
<comment type="similarity">
    <text evidence="1">Belongs to the AAA ATPase family. RarA/MGS1/WRNIP1 subfamily.</text>
</comment>
<keyword evidence="4" id="KW-0067">ATP-binding</keyword>
<dbReference type="GO" id="GO:0000731">
    <property type="term" value="P:DNA synthesis involved in DNA repair"/>
    <property type="evidence" value="ECO:0007669"/>
    <property type="project" value="TreeGrafter"/>
</dbReference>
<dbReference type="RefSeq" id="XP_008879103.1">
    <property type="nucleotide sequence ID" value="XM_008880881.1"/>
</dbReference>
<dbReference type="InterPro" id="IPR008921">
    <property type="entry name" value="DNA_pol3_clamp-load_cplx_C"/>
</dbReference>
<dbReference type="GO" id="GO:0005634">
    <property type="term" value="C:nucleus"/>
    <property type="evidence" value="ECO:0007669"/>
    <property type="project" value="TreeGrafter"/>
</dbReference>
<name>A0A024TDP7_9STRA</name>
<dbReference type="InterPro" id="IPR032423">
    <property type="entry name" value="AAA_assoc_2"/>
</dbReference>
<feature type="domain" description="AAA+ ATPase" evidence="6">
    <location>
        <begin position="134"/>
        <end position="254"/>
    </location>
</feature>
<dbReference type="STRING" id="157072.A0A024TDP7"/>
<dbReference type="SUPFAM" id="SSF48019">
    <property type="entry name" value="post-AAA+ oligomerization domain-like"/>
    <property type="match status" value="1"/>
</dbReference>
<feature type="compositionally biased region" description="Polar residues" evidence="5">
    <location>
        <begin position="53"/>
        <end position="68"/>
    </location>
</feature>
<dbReference type="InterPro" id="IPR003959">
    <property type="entry name" value="ATPase_AAA_core"/>
</dbReference>
<evidence type="ECO:0000256" key="3">
    <source>
        <dbReference type="ARBA" id="ARBA00022741"/>
    </source>
</evidence>
<evidence type="ECO:0000256" key="2">
    <source>
        <dbReference type="ARBA" id="ARBA00022705"/>
    </source>
</evidence>
<reference evidence="7" key="1">
    <citation type="submission" date="2013-12" db="EMBL/GenBank/DDBJ databases">
        <title>The Genome Sequence of Aphanomyces invadans NJM9701.</title>
        <authorList>
            <consortium name="The Broad Institute Genomics Platform"/>
            <person name="Russ C."/>
            <person name="Tyler B."/>
            <person name="van West P."/>
            <person name="Dieguez-Uribeondo J."/>
            <person name="Young S.K."/>
            <person name="Zeng Q."/>
            <person name="Gargeya S."/>
            <person name="Fitzgerald M."/>
            <person name="Abouelleil A."/>
            <person name="Alvarado L."/>
            <person name="Chapman S.B."/>
            <person name="Gainer-Dewar J."/>
            <person name="Goldberg J."/>
            <person name="Griggs A."/>
            <person name="Gujja S."/>
            <person name="Hansen M."/>
            <person name="Howarth C."/>
            <person name="Imamovic A."/>
            <person name="Ireland A."/>
            <person name="Larimer J."/>
            <person name="McCowan C."/>
            <person name="Murphy C."/>
            <person name="Pearson M."/>
            <person name="Poon T.W."/>
            <person name="Priest M."/>
            <person name="Roberts A."/>
            <person name="Saif S."/>
            <person name="Shea T."/>
            <person name="Sykes S."/>
            <person name="Wortman J."/>
            <person name="Nusbaum C."/>
            <person name="Birren B."/>
        </authorList>
    </citation>
    <scope>NUCLEOTIDE SEQUENCE [LARGE SCALE GENOMIC DNA]</scope>
    <source>
        <strain evidence="7">NJM9701</strain>
    </source>
</reference>
<dbReference type="Gene3D" id="1.10.3710.10">
    <property type="entry name" value="DNA polymerase III clamp loader subunits, C-terminal domain"/>
    <property type="match status" value="1"/>
</dbReference>
<organism evidence="7">
    <name type="scientific">Aphanomyces invadans</name>
    <dbReference type="NCBI Taxonomy" id="157072"/>
    <lineage>
        <taxon>Eukaryota</taxon>
        <taxon>Sar</taxon>
        <taxon>Stramenopiles</taxon>
        <taxon>Oomycota</taxon>
        <taxon>Saprolegniomycetes</taxon>
        <taxon>Saprolegniales</taxon>
        <taxon>Verrucalvaceae</taxon>
        <taxon>Aphanomyces</taxon>
    </lineage>
</organism>
<dbReference type="VEuPathDB" id="FungiDB:H310_13393"/>
<dbReference type="Gene3D" id="3.40.50.300">
    <property type="entry name" value="P-loop containing nucleotide triphosphate hydrolases"/>
    <property type="match status" value="1"/>
</dbReference>
<dbReference type="InterPro" id="IPR003593">
    <property type="entry name" value="AAA+_ATPase"/>
</dbReference>
<dbReference type="GeneID" id="20090443"/>
<accession>A0A024TDP7</accession>
<dbReference type="GO" id="GO:0005524">
    <property type="term" value="F:ATP binding"/>
    <property type="evidence" value="ECO:0007669"/>
    <property type="project" value="UniProtKB-KW"/>
</dbReference>
<dbReference type="Pfam" id="PF00004">
    <property type="entry name" value="AAA"/>
    <property type="match status" value="1"/>
</dbReference>
<dbReference type="PANTHER" id="PTHR13779:SF7">
    <property type="entry name" value="ATPASE WRNIP1"/>
    <property type="match status" value="1"/>
</dbReference>
<dbReference type="Pfam" id="PF12002">
    <property type="entry name" value="MgsA_C"/>
    <property type="match status" value="1"/>
</dbReference>
<dbReference type="CDD" id="cd00009">
    <property type="entry name" value="AAA"/>
    <property type="match status" value="1"/>
</dbReference>
<dbReference type="FunFam" id="3.40.50.300:FF:000137">
    <property type="entry name" value="Replication-associated recombination protein A"/>
    <property type="match status" value="1"/>
</dbReference>
<evidence type="ECO:0000313" key="7">
    <source>
        <dbReference type="EMBL" id="ETV92139.1"/>
    </source>
</evidence>
<proteinExistence type="inferred from homology"/>
<dbReference type="FunFam" id="1.20.272.10:FF:000001">
    <property type="entry name" value="Putative AAA family ATPase"/>
    <property type="match status" value="1"/>
</dbReference>
<dbReference type="GO" id="GO:0008047">
    <property type="term" value="F:enzyme activator activity"/>
    <property type="evidence" value="ECO:0007669"/>
    <property type="project" value="TreeGrafter"/>
</dbReference>
<keyword evidence="3" id="KW-0547">Nucleotide-binding</keyword>
<feature type="region of interest" description="Disordered" evidence="5">
    <location>
        <begin position="33"/>
        <end position="119"/>
    </location>
</feature>
<evidence type="ECO:0000256" key="1">
    <source>
        <dbReference type="ARBA" id="ARBA00008959"/>
    </source>
</evidence>
<sequence length="525" mass="57444">MSSSTPMHVCPICDRHFSAHSIESHVNLCLTKASSSSSGVGPTPRASPPALKSPTTAQTHKTHAVSSSKRPRPSTPQPQEENVTGLNTPKRHHRQNDTRPLAERMRPSSLADVVGQDELLGPDKPLRRLLESGNIPNMILWGPPGCGKTTLATLLAKQKKDNQRFVTLSATTAKLAQVREVFEKAVNEAQLLGRQTILFVDEIHRFSKLQQDTFLPQVESGAITLVGATTENPSFELNGALLSRCRVFVLHKIESKHIYTLLQRATKVASPSAIVADDALSFLADQCNGDARMALNALEMALLSAAPHTNNIGTPETPTSHAVVTLAHVKAGFQRSHALYDRKGDAHYDCISALHKSIRGSDGDAALYWLGRMLQGGENPLYIARRLIRVASEDVGLADPQALPLAVAAFQACHAIGMPECDVILAHCAVYLARASKSVEVYKAFKRVKQTLDEWCGIDPDVPLHLRNAPTRLMETMGCGREYKYNPDYEGGVVDQTYLPDQLVGHHFLQAKDWVHEKEQPSSDT</sequence>
<dbReference type="InterPro" id="IPR021886">
    <property type="entry name" value="MgsA_C"/>
</dbReference>
<dbReference type="Gene3D" id="1.20.272.10">
    <property type="match status" value="1"/>
</dbReference>
<dbReference type="OrthoDB" id="10265467at2759"/>
<dbReference type="EMBL" id="KI914002">
    <property type="protein sequence ID" value="ETV92139.1"/>
    <property type="molecule type" value="Genomic_DNA"/>
</dbReference>